<dbReference type="AlphaFoldDB" id="D2PY17"/>
<dbReference type="HOGENOM" id="CLU_1684280_0_0_11"/>
<dbReference type="KEGG" id="kfl:Kfla_4605"/>
<accession>D2PY17</accession>
<dbReference type="EMBL" id="CP001736">
    <property type="protein sequence ID" value="ADB33623.1"/>
    <property type="molecule type" value="Genomic_DNA"/>
</dbReference>
<keyword evidence="2" id="KW-1185">Reference proteome</keyword>
<reference evidence="2" key="1">
    <citation type="submission" date="2009-09" db="EMBL/GenBank/DDBJ databases">
        <title>The complete genome of Kribbella flavida DSM 17836.</title>
        <authorList>
            <consortium name="US DOE Joint Genome Institute (JGI-PGF)"/>
            <person name="Lucas S."/>
            <person name="Copeland A."/>
            <person name="Lapidus A."/>
            <person name="Glavina del Rio T."/>
            <person name="Dalin E."/>
            <person name="Tice H."/>
            <person name="Bruce D."/>
            <person name="Goodwin L."/>
            <person name="Pitluck S."/>
            <person name="Kyrpides N."/>
            <person name="Mavromatis K."/>
            <person name="Ivanova N."/>
            <person name="Saunders E."/>
            <person name="Brettin T."/>
            <person name="Detter J.C."/>
            <person name="Han C."/>
            <person name="Larimer F."/>
            <person name="Land M."/>
            <person name="Hauser L."/>
            <person name="Markowitz V."/>
            <person name="Cheng J.-F."/>
            <person name="Hugenholtz P."/>
            <person name="Woyke T."/>
            <person name="Wu D."/>
            <person name="Pukall R."/>
            <person name="Klenk H.-P."/>
            <person name="Eisen J.A."/>
        </authorList>
    </citation>
    <scope>NUCLEOTIDE SEQUENCE [LARGE SCALE GENOMIC DNA]</scope>
    <source>
        <strain evidence="2">DSM 17836 / JCM 10339 / NBRC 14399</strain>
    </source>
</reference>
<evidence type="ECO:0000313" key="2">
    <source>
        <dbReference type="Proteomes" id="UP000007967"/>
    </source>
</evidence>
<dbReference type="Proteomes" id="UP000007967">
    <property type="component" value="Chromosome"/>
</dbReference>
<sequence>MSSTDSIFLDVDGTPGQVAEWMVVFLGFEVVGVEPERVVLRGRPAEAEGWLGVVVRRNGYVSPDPEPGEVQAIDGYGVEVSVKYDAKTEAVLHGETRRIFERLVDGHPGVPMVLCEELAILVAAHLPGAGTKYFDGEVTLDAPDVEVWRPWVSSRSHR</sequence>
<gene>
    <name evidence="1" type="ordered locus">Kfla_4605</name>
</gene>
<proteinExistence type="predicted"/>
<protein>
    <submittedName>
        <fullName evidence="1">Uncharacterized protein</fullName>
    </submittedName>
</protein>
<dbReference type="STRING" id="479435.Kfla_4605"/>
<reference evidence="1 2" key="2">
    <citation type="journal article" date="2010" name="Stand. Genomic Sci.">
        <title>Complete genome sequence of Kribbella flavida type strain (IFO 14399).</title>
        <authorList>
            <person name="Pukall R."/>
            <person name="Lapidus A."/>
            <person name="Glavina Del Rio T."/>
            <person name="Copeland A."/>
            <person name="Tice H."/>
            <person name="Cheng J.-F."/>
            <person name="Lucas S."/>
            <person name="Chen F."/>
            <person name="Nolan M."/>
            <person name="LaButti K."/>
            <person name="Pati A."/>
            <person name="Ivanova N."/>
            <person name="Mavrommatis K."/>
            <person name="Mikhailova N."/>
            <person name="Pitluck S."/>
            <person name="Bruce D."/>
            <person name="Goodwin L."/>
            <person name="Land M."/>
            <person name="Hauser L."/>
            <person name="Chang Y.-J."/>
            <person name="Jeffries C.D."/>
            <person name="Chen A."/>
            <person name="Palaniappan K."/>
            <person name="Chain P."/>
            <person name="Rohde M."/>
            <person name="Goeker M."/>
            <person name="Bristow J."/>
            <person name="Eisen J.A."/>
            <person name="Markowitz V."/>
            <person name="Hugenholtz P."/>
            <person name="Kyrpides N.C."/>
            <person name="Klenk H.-P."/>
            <person name="Brettin T."/>
        </authorList>
    </citation>
    <scope>NUCLEOTIDE SEQUENCE [LARGE SCALE GENOMIC DNA]</scope>
    <source>
        <strain evidence="2">DSM 17836 / JCM 10339 / NBRC 14399</strain>
    </source>
</reference>
<evidence type="ECO:0000313" key="1">
    <source>
        <dbReference type="EMBL" id="ADB33623.1"/>
    </source>
</evidence>
<organism evidence="1 2">
    <name type="scientific">Kribbella flavida (strain DSM 17836 / JCM 10339 / NBRC 14399)</name>
    <dbReference type="NCBI Taxonomy" id="479435"/>
    <lineage>
        <taxon>Bacteria</taxon>
        <taxon>Bacillati</taxon>
        <taxon>Actinomycetota</taxon>
        <taxon>Actinomycetes</taxon>
        <taxon>Propionibacteriales</taxon>
        <taxon>Kribbellaceae</taxon>
        <taxon>Kribbella</taxon>
    </lineage>
</organism>
<dbReference type="RefSeq" id="WP_012922177.1">
    <property type="nucleotide sequence ID" value="NC_013729.1"/>
</dbReference>
<dbReference type="OrthoDB" id="3825408at2"/>
<dbReference type="eggNOG" id="ENOG502ZVPD">
    <property type="taxonomic scope" value="Bacteria"/>
</dbReference>
<name>D2PY17_KRIFD</name>